<protein>
    <submittedName>
        <fullName evidence="1">Uncharacterized protein</fullName>
    </submittedName>
</protein>
<dbReference type="AlphaFoldDB" id="A0A8T0XA47"/>
<accession>A0A8T0XA47</accession>
<sequence length="179" mass="20719">MASLACGCYPRPGLIWQHSSTATSKGPSNSRTTEVHIVGRRQIGRGSFNSIESNPMGEWQSHSTSEQMAVDKEQQLLLTVLTTYFSLLRQQTQYQNIKEDSELDFIHTLFKKMSHPEFNKYQQLLYDTLLYHTLTIYIQRESNRCFLCSVIFLHSISRVTICKLKSHQILHEKNGLCFQ</sequence>
<reference evidence="1" key="1">
    <citation type="submission" date="2020-05" db="EMBL/GenBank/DDBJ databases">
        <title>WGS assembly of Panicum virgatum.</title>
        <authorList>
            <person name="Lovell J.T."/>
            <person name="Jenkins J."/>
            <person name="Shu S."/>
            <person name="Juenger T.E."/>
            <person name="Schmutz J."/>
        </authorList>
    </citation>
    <scope>NUCLEOTIDE SEQUENCE</scope>
    <source>
        <strain evidence="1">AP13</strain>
    </source>
</reference>
<dbReference type="EMBL" id="CM029038">
    <property type="protein sequence ID" value="KAG2652329.1"/>
    <property type="molecule type" value="Genomic_DNA"/>
</dbReference>
<comment type="caution">
    <text evidence="1">The sequence shown here is derived from an EMBL/GenBank/DDBJ whole genome shotgun (WGS) entry which is preliminary data.</text>
</comment>
<gene>
    <name evidence="1" type="ORF">PVAP13_1NG365919</name>
</gene>
<evidence type="ECO:0000313" key="1">
    <source>
        <dbReference type="EMBL" id="KAG2652329.1"/>
    </source>
</evidence>
<keyword evidence="2" id="KW-1185">Reference proteome</keyword>
<organism evidence="1 2">
    <name type="scientific">Panicum virgatum</name>
    <name type="common">Blackwell switchgrass</name>
    <dbReference type="NCBI Taxonomy" id="38727"/>
    <lineage>
        <taxon>Eukaryota</taxon>
        <taxon>Viridiplantae</taxon>
        <taxon>Streptophyta</taxon>
        <taxon>Embryophyta</taxon>
        <taxon>Tracheophyta</taxon>
        <taxon>Spermatophyta</taxon>
        <taxon>Magnoliopsida</taxon>
        <taxon>Liliopsida</taxon>
        <taxon>Poales</taxon>
        <taxon>Poaceae</taxon>
        <taxon>PACMAD clade</taxon>
        <taxon>Panicoideae</taxon>
        <taxon>Panicodae</taxon>
        <taxon>Paniceae</taxon>
        <taxon>Panicinae</taxon>
        <taxon>Panicum</taxon>
        <taxon>Panicum sect. Hiantes</taxon>
    </lineage>
</organism>
<name>A0A8T0XA47_PANVG</name>
<dbReference type="Proteomes" id="UP000823388">
    <property type="component" value="Chromosome 1N"/>
</dbReference>
<proteinExistence type="predicted"/>
<dbReference type="EMBL" id="CM029038">
    <property type="protein sequence ID" value="KAG2652330.1"/>
    <property type="molecule type" value="Genomic_DNA"/>
</dbReference>
<evidence type="ECO:0000313" key="2">
    <source>
        <dbReference type="Proteomes" id="UP000823388"/>
    </source>
</evidence>